<reference evidence="1" key="1">
    <citation type="submission" date="2021-02" db="EMBL/GenBank/DDBJ databases">
        <authorList>
            <person name="Nowell W R."/>
        </authorList>
    </citation>
    <scope>NUCLEOTIDE SEQUENCE</scope>
</reference>
<proteinExistence type="predicted"/>
<dbReference type="Proteomes" id="UP000663829">
    <property type="component" value="Unassembled WGS sequence"/>
</dbReference>
<dbReference type="AlphaFoldDB" id="A0A814YXS8"/>
<name>A0A814YXS8_9BILA</name>
<gene>
    <name evidence="1" type="ORF">GPM918_LOCUS25426</name>
    <name evidence="2" type="ORF">SRO942_LOCUS25432</name>
</gene>
<evidence type="ECO:0000313" key="1">
    <source>
        <dbReference type="EMBL" id="CAF1236189.1"/>
    </source>
</evidence>
<evidence type="ECO:0000313" key="3">
    <source>
        <dbReference type="Proteomes" id="UP000663829"/>
    </source>
</evidence>
<dbReference type="EMBL" id="CAJOBC010009869">
    <property type="protein sequence ID" value="CAF3998537.1"/>
    <property type="molecule type" value="Genomic_DNA"/>
</dbReference>
<evidence type="ECO:0000313" key="2">
    <source>
        <dbReference type="EMBL" id="CAF3998537.1"/>
    </source>
</evidence>
<accession>A0A814YXS8</accession>
<keyword evidence="3" id="KW-1185">Reference proteome</keyword>
<dbReference type="EMBL" id="CAJNOQ010009864">
    <property type="protein sequence ID" value="CAF1236189.1"/>
    <property type="molecule type" value="Genomic_DNA"/>
</dbReference>
<comment type="caution">
    <text evidence="1">The sequence shown here is derived from an EMBL/GenBank/DDBJ whole genome shotgun (WGS) entry which is preliminary data.</text>
</comment>
<organism evidence="1 3">
    <name type="scientific">Didymodactylos carnosus</name>
    <dbReference type="NCBI Taxonomy" id="1234261"/>
    <lineage>
        <taxon>Eukaryota</taxon>
        <taxon>Metazoa</taxon>
        <taxon>Spiralia</taxon>
        <taxon>Gnathifera</taxon>
        <taxon>Rotifera</taxon>
        <taxon>Eurotatoria</taxon>
        <taxon>Bdelloidea</taxon>
        <taxon>Philodinida</taxon>
        <taxon>Philodinidae</taxon>
        <taxon>Didymodactylos</taxon>
    </lineage>
</organism>
<sequence>MLETITTYEVQCQICIHNNKMLSVVIFIDVLVSPILETIERVKSLEQQMDDLELYNRTWCVPETMNGNKTAVFVNTVNQHLDNESISYDDIENLHRISKRTNGKIRPIIVRFYS</sequence>
<dbReference type="Proteomes" id="UP000681722">
    <property type="component" value="Unassembled WGS sequence"/>
</dbReference>
<dbReference type="OrthoDB" id="7481777at2759"/>
<protein>
    <submittedName>
        <fullName evidence="1">Uncharacterized protein</fullName>
    </submittedName>
</protein>